<feature type="compositionally biased region" description="Acidic residues" evidence="1">
    <location>
        <begin position="16"/>
        <end position="26"/>
    </location>
</feature>
<accession>A0ABQ8C433</accession>
<dbReference type="EMBL" id="JAGKQM010000009">
    <property type="protein sequence ID" value="KAH0911799.1"/>
    <property type="molecule type" value="Genomic_DNA"/>
</dbReference>
<protein>
    <submittedName>
        <fullName evidence="2">Uncharacterized protein</fullName>
    </submittedName>
</protein>
<evidence type="ECO:0000313" key="3">
    <source>
        <dbReference type="Proteomes" id="UP000824890"/>
    </source>
</evidence>
<organism evidence="2 3">
    <name type="scientific">Brassica napus</name>
    <name type="common">Rape</name>
    <dbReference type="NCBI Taxonomy" id="3708"/>
    <lineage>
        <taxon>Eukaryota</taxon>
        <taxon>Viridiplantae</taxon>
        <taxon>Streptophyta</taxon>
        <taxon>Embryophyta</taxon>
        <taxon>Tracheophyta</taxon>
        <taxon>Spermatophyta</taxon>
        <taxon>Magnoliopsida</taxon>
        <taxon>eudicotyledons</taxon>
        <taxon>Gunneridae</taxon>
        <taxon>Pentapetalae</taxon>
        <taxon>rosids</taxon>
        <taxon>malvids</taxon>
        <taxon>Brassicales</taxon>
        <taxon>Brassicaceae</taxon>
        <taxon>Brassiceae</taxon>
        <taxon>Brassica</taxon>
    </lineage>
</organism>
<feature type="compositionally biased region" description="Basic residues" evidence="1">
    <location>
        <begin position="43"/>
        <end position="52"/>
    </location>
</feature>
<sequence length="59" mass="6921">MQKCKFRSVLGSQLDDMMESSDDVDEPVVKRKENSEDVSGPIMKRKHRRKGTPYRSPFY</sequence>
<feature type="region of interest" description="Disordered" evidence="1">
    <location>
        <begin position="14"/>
        <end position="59"/>
    </location>
</feature>
<keyword evidence="3" id="KW-1185">Reference proteome</keyword>
<proteinExistence type="predicted"/>
<evidence type="ECO:0000313" key="2">
    <source>
        <dbReference type="EMBL" id="KAH0911799.1"/>
    </source>
</evidence>
<gene>
    <name evidence="2" type="ORF">HID58_035120</name>
</gene>
<name>A0ABQ8C433_BRANA</name>
<evidence type="ECO:0000256" key="1">
    <source>
        <dbReference type="SAM" id="MobiDB-lite"/>
    </source>
</evidence>
<reference evidence="2 3" key="1">
    <citation type="submission" date="2021-05" db="EMBL/GenBank/DDBJ databases">
        <title>Genome Assembly of Synthetic Allotetraploid Brassica napus Reveals Homoeologous Exchanges between Subgenomes.</title>
        <authorList>
            <person name="Davis J.T."/>
        </authorList>
    </citation>
    <scope>NUCLEOTIDE SEQUENCE [LARGE SCALE GENOMIC DNA]</scope>
    <source>
        <strain evidence="3">cv. Da-Ae</strain>
        <tissue evidence="2">Seedling</tissue>
    </source>
</reference>
<comment type="caution">
    <text evidence="2">The sequence shown here is derived from an EMBL/GenBank/DDBJ whole genome shotgun (WGS) entry which is preliminary data.</text>
</comment>
<dbReference type="Proteomes" id="UP000824890">
    <property type="component" value="Unassembled WGS sequence"/>
</dbReference>